<reference evidence="1 2" key="1">
    <citation type="submission" date="2021-06" db="EMBL/GenBank/DDBJ databases">
        <title>Caerostris extrusa draft genome.</title>
        <authorList>
            <person name="Kono N."/>
            <person name="Arakawa K."/>
        </authorList>
    </citation>
    <scope>NUCLEOTIDE SEQUENCE [LARGE SCALE GENOMIC DNA]</scope>
</reference>
<proteinExistence type="predicted"/>
<comment type="caution">
    <text evidence="1">The sequence shown here is derived from an EMBL/GenBank/DDBJ whole genome shotgun (WGS) entry which is preliminary data.</text>
</comment>
<dbReference type="EMBL" id="BPLR01009216">
    <property type="protein sequence ID" value="GIY30399.1"/>
    <property type="molecule type" value="Genomic_DNA"/>
</dbReference>
<protein>
    <submittedName>
        <fullName evidence="1">Uncharacterized protein</fullName>
    </submittedName>
</protein>
<name>A0AAV4SBR9_CAEEX</name>
<dbReference type="AlphaFoldDB" id="A0AAV4SBR9"/>
<keyword evidence="2" id="KW-1185">Reference proteome</keyword>
<evidence type="ECO:0000313" key="2">
    <source>
        <dbReference type="Proteomes" id="UP001054945"/>
    </source>
</evidence>
<accession>A0AAV4SBR9</accession>
<gene>
    <name evidence="1" type="ORF">CEXT_323571</name>
</gene>
<sequence length="105" mass="11920">MSLRQLIIKHHVMRGTCESYLLFSFSVKGKNLCAMAVEIVSQGQGAGVVETKIKLMSRNRDILRLILSNKYLMQQQQTSDPQTPDLEDFLSLMSKVDPLTDQQSF</sequence>
<evidence type="ECO:0000313" key="1">
    <source>
        <dbReference type="EMBL" id="GIY30399.1"/>
    </source>
</evidence>
<organism evidence="1 2">
    <name type="scientific">Caerostris extrusa</name>
    <name type="common">Bark spider</name>
    <name type="synonym">Caerostris bankana</name>
    <dbReference type="NCBI Taxonomy" id="172846"/>
    <lineage>
        <taxon>Eukaryota</taxon>
        <taxon>Metazoa</taxon>
        <taxon>Ecdysozoa</taxon>
        <taxon>Arthropoda</taxon>
        <taxon>Chelicerata</taxon>
        <taxon>Arachnida</taxon>
        <taxon>Araneae</taxon>
        <taxon>Araneomorphae</taxon>
        <taxon>Entelegynae</taxon>
        <taxon>Araneoidea</taxon>
        <taxon>Araneidae</taxon>
        <taxon>Caerostris</taxon>
    </lineage>
</organism>
<dbReference type="Proteomes" id="UP001054945">
    <property type="component" value="Unassembled WGS sequence"/>
</dbReference>